<name>A0A4R5LNW7_9GAMM</name>
<evidence type="ECO:0000256" key="4">
    <source>
        <dbReference type="ARBA" id="ARBA00023125"/>
    </source>
</evidence>
<dbReference type="SUPFAM" id="SSF46894">
    <property type="entry name" value="C-terminal effector domain of the bipartite response regulators"/>
    <property type="match status" value="1"/>
</dbReference>
<dbReference type="PANTHER" id="PTHR48111:SF21">
    <property type="entry name" value="DNA-BINDING DUAL MASTER TRANSCRIPTIONAL REGULATOR RPAA"/>
    <property type="match status" value="1"/>
</dbReference>
<evidence type="ECO:0000256" key="3">
    <source>
        <dbReference type="ARBA" id="ARBA00023015"/>
    </source>
</evidence>
<keyword evidence="1 6" id="KW-0597">Phosphoprotein</keyword>
<evidence type="ECO:0000256" key="7">
    <source>
        <dbReference type="PROSITE-ProRule" id="PRU01091"/>
    </source>
</evidence>
<dbReference type="SUPFAM" id="SSF52172">
    <property type="entry name" value="CheY-like"/>
    <property type="match status" value="1"/>
</dbReference>
<evidence type="ECO:0000259" key="8">
    <source>
        <dbReference type="PROSITE" id="PS50110"/>
    </source>
</evidence>
<dbReference type="CDD" id="cd00383">
    <property type="entry name" value="trans_reg_C"/>
    <property type="match status" value="1"/>
</dbReference>
<reference evidence="10 11" key="1">
    <citation type="submission" date="2019-03" db="EMBL/GenBank/DDBJ databases">
        <title>Seongchinamella monodicae gen. nov., sp. nov., a novel member of the Gammaproteobacteria isolated from a tidal mudflat of beach.</title>
        <authorList>
            <person name="Yang H.G."/>
            <person name="Kang J.W."/>
            <person name="Lee S.D."/>
        </authorList>
    </citation>
    <scope>NUCLEOTIDE SEQUENCE [LARGE SCALE GENOMIC DNA]</scope>
    <source>
        <strain evidence="10 11">GH4-78</strain>
    </source>
</reference>
<dbReference type="InterPro" id="IPR016032">
    <property type="entry name" value="Sig_transdc_resp-reg_C-effctor"/>
</dbReference>
<sequence length="232" mass="26440">MKRTIAYVEDEDQTRESYAGQLRREGFEVVAYANKDEAIAGFRRALPDLALLDVAHEGDRDAGYQVCTELRRISSEVPIIFLTNRHGEIDRISGLRLGADDYISKDASLEYIVIRIETLIRRLETVRHAGAGEGPASPADDGLLLDDTYSTVFWKGERVDLPLTHFWILRELYRHPGEVRSHRELMKAASIVVESNTIAAHVKAIRGTFSRLDPDFQCIRTERGRGYRWVPR</sequence>
<accession>A0A4R5LNW7</accession>
<comment type="caution">
    <text evidence="10">The sequence shown here is derived from an EMBL/GenBank/DDBJ whole genome shotgun (WGS) entry which is preliminary data.</text>
</comment>
<evidence type="ECO:0000313" key="11">
    <source>
        <dbReference type="Proteomes" id="UP000295554"/>
    </source>
</evidence>
<dbReference type="GO" id="GO:0006355">
    <property type="term" value="P:regulation of DNA-templated transcription"/>
    <property type="evidence" value="ECO:0007669"/>
    <property type="project" value="InterPro"/>
</dbReference>
<dbReference type="Gene3D" id="6.10.250.690">
    <property type="match status" value="1"/>
</dbReference>
<evidence type="ECO:0000256" key="6">
    <source>
        <dbReference type="PROSITE-ProRule" id="PRU00169"/>
    </source>
</evidence>
<evidence type="ECO:0000313" key="10">
    <source>
        <dbReference type="EMBL" id="TDG12016.1"/>
    </source>
</evidence>
<dbReference type="InterPro" id="IPR001789">
    <property type="entry name" value="Sig_transdc_resp-reg_receiver"/>
</dbReference>
<keyword evidence="3" id="KW-0805">Transcription regulation</keyword>
<evidence type="ECO:0000259" key="9">
    <source>
        <dbReference type="PROSITE" id="PS51755"/>
    </source>
</evidence>
<dbReference type="GO" id="GO:0005829">
    <property type="term" value="C:cytosol"/>
    <property type="evidence" value="ECO:0007669"/>
    <property type="project" value="TreeGrafter"/>
</dbReference>
<dbReference type="GO" id="GO:0032993">
    <property type="term" value="C:protein-DNA complex"/>
    <property type="evidence" value="ECO:0007669"/>
    <property type="project" value="TreeGrafter"/>
</dbReference>
<proteinExistence type="predicted"/>
<organism evidence="10 11">
    <name type="scientific">Seongchinamella unica</name>
    <dbReference type="NCBI Taxonomy" id="2547392"/>
    <lineage>
        <taxon>Bacteria</taxon>
        <taxon>Pseudomonadati</taxon>
        <taxon>Pseudomonadota</taxon>
        <taxon>Gammaproteobacteria</taxon>
        <taxon>Cellvibrionales</taxon>
        <taxon>Halieaceae</taxon>
        <taxon>Seongchinamella</taxon>
    </lineage>
</organism>
<keyword evidence="2" id="KW-0902">Two-component regulatory system</keyword>
<dbReference type="PROSITE" id="PS51755">
    <property type="entry name" value="OMPR_PHOB"/>
    <property type="match status" value="1"/>
</dbReference>
<dbReference type="AlphaFoldDB" id="A0A4R5LNW7"/>
<dbReference type="SMART" id="SM00862">
    <property type="entry name" value="Trans_reg_C"/>
    <property type="match status" value="1"/>
</dbReference>
<gene>
    <name evidence="10" type="ORF">E2F43_16800</name>
</gene>
<dbReference type="InterPro" id="IPR011006">
    <property type="entry name" value="CheY-like_superfamily"/>
</dbReference>
<keyword evidence="4 7" id="KW-0238">DNA-binding</keyword>
<dbReference type="GO" id="GO:0000156">
    <property type="term" value="F:phosphorelay response regulator activity"/>
    <property type="evidence" value="ECO:0007669"/>
    <property type="project" value="TreeGrafter"/>
</dbReference>
<dbReference type="InterPro" id="IPR001867">
    <property type="entry name" value="OmpR/PhoB-type_DNA-bd"/>
</dbReference>
<keyword evidence="5" id="KW-0804">Transcription</keyword>
<dbReference type="InterPro" id="IPR036388">
    <property type="entry name" value="WH-like_DNA-bd_sf"/>
</dbReference>
<evidence type="ECO:0000256" key="2">
    <source>
        <dbReference type="ARBA" id="ARBA00023012"/>
    </source>
</evidence>
<dbReference type="Pfam" id="PF00486">
    <property type="entry name" value="Trans_reg_C"/>
    <property type="match status" value="1"/>
</dbReference>
<evidence type="ECO:0000256" key="1">
    <source>
        <dbReference type="ARBA" id="ARBA00022553"/>
    </source>
</evidence>
<dbReference type="Pfam" id="PF00072">
    <property type="entry name" value="Response_reg"/>
    <property type="match status" value="1"/>
</dbReference>
<evidence type="ECO:0000256" key="5">
    <source>
        <dbReference type="ARBA" id="ARBA00023163"/>
    </source>
</evidence>
<dbReference type="SMART" id="SM00448">
    <property type="entry name" value="REC"/>
    <property type="match status" value="1"/>
</dbReference>
<feature type="modified residue" description="4-aspartylphosphate" evidence="6">
    <location>
        <position position="53"/>
    </location>
</feature>
<feature type="DNA-binding region" description="OmpR/PhoB-type" evidence="7">
    <location>
        <begin position="135"/>
        <end position="231"/>
    </location>
</feature>
<dbReference type="Gene3D" id="3.40.50.2300">
    <property type="match status" value="1"/>
</dbReference>
<protein>
    <submittedName>
        <fullName evidence="10">Response regulator</fullName>
    </submittedName>
</protein>
<dbReference type="GO" id="GO:0000976">
    <property type="term" value="F:transcription cis-regulatory region binding"/>
    <property type="evidence" value="ECO:0007669"/>
    <property type="project" value="TreeGrafter"/>
</dbReference>
<dbReference type="Gene3D" id="1.10.10.10">
    <property type="entry name" value="Winged helix-like DNA-binding domain superfamily/Winged helix DNA-binding domain"/>
    <property type="match status" value="1"/>
</dbReference>
<dbReference type="PANTHER" id="PTHR48111">
    <property type="entry name" value="REGULATOR OF RPOS"/>
    <property type="match status" value="1"/>
</dbReference>
<dbReference type="OrthoDB" id="9802426at2"/>
<feature type="domain" description="OmpR/PhoB-type" evidence="9">
    <location>
        <begin position="135"/>
        <end position="231"/>
    </location>
</feature>
<dbReference type="RefSeq" id="WP_133214825.1">
    <property type="nucleotide sequence ID" value="NZ_SMSE01000004.1"/>
</dbReference>
<dbReference type="EMBL" id="SMSE01000004">
    <property type="protein sequence ID" value="TDG12016.1"/>
    <property type="molecule type" value="Genomic_DNA"/>
</dbReference>
<dbReference type="PROSITE" id="PS50110">
    <property type="entry name" value="RESPONSE_REGULATORY"/>
    <property type="match status" value="1"/>
</dbReference>
<keyword evidence="11" id="KW-1185">Reference proteome</keyword>
<dbReference type="CDD" id="cd17574">
    <property type="entry name" value="REC_OmpR"/>
    <property type="match status" value="1"/>
</dbReference>
<feature type="domain" description="Response regulatory" evidence="8">
    <location>
        <begin position="4"/>
        <end position="120"/>
    </location>
</feature>
<dbReference type="Proteomes" id="UP000295554">
    <property type="component" value="Unassembled WGS sequence"/>
</dbReference>
<dbReference type="InterPro" id="IPR039420">
    <property type="entry name" value="WalR-like"/>
</dbReference>